<dbReference type="AlphaFoldDB" id="A0A9P5N7S6"/>
<evidence type="ECO:0000313" key="1">
    <source>
        <dbReference type="EMBL" id="KAF8872207.1"/>
    </source>
</evidence>
<protein>
    <submittedName>
        <fullName evidence="1">Uncharacterized protein</fullName>
    </submittedName>
</protein>
<sequence length="150" mass="17152">MHSMQHGRLVVVLCVDILLLQLLLRLHLKLSLRLSLVLLGTLLDLDLDLNLNLDLNQNLNLNLNDHLNHHLNLNLLLCRRRRVSVLLDLHGRIRKLQHRHRCLRRSSGYIGLDLERAVESRLVDCVGWVHGGVRGSWLVTRSGTRVDGVG</sequence>
<organism evidence="1 2">
    <name type="scientific">Gymnopilus junonius</name>
    <name type="common">Spectacular rustgill mushroom</name>
    <name type="synonym">Gymnopilus spectabilis subsp. junonius</name>
    <dbReference type="NCBI Taxonomy" id="109634"/>
    <lineage>
        <taxon>Eukaryota</taxon>
        <taxon>Fungi</taxon>
        <taxon>Dikarya</taxon>
        <taxon>Basidiomycota</taxon>
        <taxon>Agaricomycotina</taxon>
        <taxon>Agaricomycetes</taxon>
        <taxon>Agaricomycetidae</taxon>
        <taxon>Agaricales</taxon>
        <taxon>Agaricineae</taxon>
        <taxon>Hymenogastraceae</taxon>
        <taxon>Gymnopilus</taxon>
    </lineage>
</organism>
<comment type="caution">
    <text evidence="1">The sequence shown here is derived from an EMBL/GenBank/DDBJ whole genome shotgun (WGS) entry which is preliminary data.</text>
</comment>
<evidence type="ECO:0000313" key="2">
    <source>
        <dbReference type="Proteomes" id="UP000724874"/>
    </source>
</evidence>
<dbReference type="EMBL" id="JADNYJ010000275">
    <property type="protein sequence ID" value="KAF8872207.1"/>
    <property type="molecule type" value="Genomic_DNA"/>
</dbReference>
<name>A0A9P5N7S6_GYMJU</name>
<proteinExistence type="predicted"/>
<reference evidence="1" key="1">
    <citation type="submission" date="2020-11" db="EMBL/GenBank/DDBJ databases">
        <authorList>
            <consortium name="DOE Joint Genome Institute"/>
            <person name="Ahrendt S."/>
            <person name="Riley R."/>
            <person name="Andreopoulos W."/>
            <person name="LaButti K."/>
            <person name="Pangilinan J."/>
            <person name="Ruiz-duenas F.J."/>
            <person name="Barrasa J.M."/>
            <person name="Sanchez-Garcia M."/>
            <person name="Camarero S."/>
            <person name="Miyauchi S."/>
            <person name="Serrano A."/>
            <person name="Linde D."/>
            <person name="Babiker R."/>
            <person name="Drula E."/>
            <person name="Ayuso-Fernandez I."/>
            <person name="Pacheco R."/>
            <person name="Padilla G."/>
            <person name="Ferreira P."/>
            <person name="Barriuso J."/>
            <person name="Kellner H."/>
            <person name="Castanera R."/>
            <person name="Alfaro M."/>
            <person name="Ramirez L."/>
            <person name="Pisabarro A.G."/>
            <person name="Kuo A."/>
            <person name="Tritt A."/>
            <person name="Lipzen A."/>
            <person name="He G."/>
            <person name="Yan M."/>
            <person name="Ng V."/>
            <person name="Cullen D."/>
            <person name="Martin F."/>
            <person name="Rosso M.-N."/>
            <person name="Henrissat B."/>
            <person name="Hibbett D."/>
            <person name="Martinez A.T."/>
            <person name="Grigoriev I.V."/>
        </authorList>
    </citation>
    <scope>NUCLEOTIDE SEQUENCE</scope>
    <source>
        <strain evidence="1">AH 44721</strain>
    </source>
</reference>
<dbReference type="Proteomes" id="UP000724874">
    <property type="component" value="Unassembled WGS sequence"/>
</dbReference>
<gene>
    <name evidence="1" type="ORF">CPB84DRAFT_1799829</name>
</gene>
<keyword evidence="2" id="KW-1185">Reference proteome</keyword>
<accession>A0A9P5N7S6</accession>